<dbReference type="Proteomes" id="UP001215280">
    <property type="component" value="Unassembled WGS sequence"/>
</dbReference>
<name>A0AAD7NJN0_9AGAR</name>
<keyword evidence="2" id="KW-1185">Reference proteome</keyword>
<organism evidence="1 2">
    <name type="scientific">Mycena maculata</name>
    <dbReference type="NCBI Taxonomy" id="230809"/>
    <lineage>
        <taxon>Eukaryota</taxon>
        <taxon>Fungi</taxon>
        <taxon>Dikarya</taxon>
        <taxon>Basidiomycota</taxon>
        <taxon>Agaricomycotina</taxon>
        <taxon>Agaricomycetes</taxon>
        <taxon>Agaricomycetidae</taxon>
        <taxon>Agaricales</taxon>
        <taxon>Marasmiineae</taxon>
        <taxon>Mycenaceae</taxon>
        <taxon>Mycena</taxon>
    </lineage>
</organism>
<dbReference type="EMBL" id="JARJLG010000039">
    <property type="protein sequence ID" value="KAJ7763981.1"/>
    <property type="molecule type" value="Genomic_DNA"/>
</dbReference>
<gene>
    <name evidence="1" type="ORF">DFH07DRAFT_812280</name>
</gene>
<evidence type="ECO:0000313" key="2">
    <source>
        <dbReference type="Proteomes" id="UP001215280"/>
    </source>
</evidence>
<proteinExistence type="predicted"/>
<protein>
    <submittedName>
        <fullName evidence="1">Uncharacterized protein</fullName>
    </submittedName>
</protein>
<reference evidence="1" key="1">
    <citation type="submission" date="2023-03" db="EMBL/GenBank/DDBJ databases">
        <title>Massive genome expansion in bonnet fungi (Mycena s.s.) driven by repeated elements and novel gene families across ecological guilds.</title>
        <authorList>
            <consortium name="Lawrence Berkeley National Laboratory"/>
            <person name="Harder C.B."/>
            <person name="Miyauchi S."/>
            <person name="Viragh M."/>
            <person name="Kuo A."/>
            <person name="Thoen E."/>
            <person name="Andreopoulos B."/>
            <person name="Lu D."/>
            <person name="Skrede I."/>
            <person name="Drula E."/>
            <person name="Henrissat B."/>
            <person name="Morin E."/>
            <person name="Kohler A."/>
            <person name="Barry K."/>
            <person name="LaButti K."/>
            <person name="Morin E."/>
            <person name="Salamov A."/>
            <person name="Lipzen A."/>
            <person name="Mereny Z."/>
            <person name="Hegedus B."/>
            <person name="Baldrian P."/>
            <person name="Stursova M."/>
            <person name="Weitz H."/>
            <person name="Taylor A."/>
            <person name="Grigoriev I.V."/>
            <person name="Nagy L.G."/>
            <person name="Martin F."/>
            <person name="Kauserud H."/>
        </authorList>
    </citation>
    <scope>NUCLEOTIDE SEQUENCE</scope>
    <source>
        <strain evidence="1">CBHHK188m</strain>
    </source>
</reference>
<sequence>MAQILVTSRARTSACKRSHTSPYHARTLDAVERPPRILPHPQLGAGAGGIPSPFLYSTPANQICRRAPLRNRRCRTRYAAESTCSHGLPIHLVDRSVTLRTDHASIRHRSHSRPVCTLYARLPAVQAPPRQRRNSRVALLLQSGRGRRQAEALEGLDWTSEEKHRCVSPPQAMSFVSRTDTRTRNPRSAAFVRHRIPSQMFVPDARSSFPSAPFASIT</sequence>
<comment type="caution">
    <text evidence="1">The sequence shown here is derived from an EMBL/GenBank/DDBJ whole genome shotgun (WGS) entry which is preliminary data.</text>
</comment>
<accession>A0AAD7NJN0</accession>
<evidence type="ECO:0000313" key="1">
    <source>
        <dbReference type="EMBL" id="KAJ7763981.1"/>
    </source>
</evidence>
<dbReference type="AlphaFoldDB" id="A0AAD7NJN0"/>